<feature type="coiled-coil region" evidence="1">
    <location>
        <begin position="21"/>
        <end position="55"/>
    </location>
</feature>
<comment type="caution">
    <text evidence="3">The sequence shown here is derived from an EMBL/GenBank/DDBJ whole genome shotgun (WGS) entry which is preliminary data.</text>
</comment>
<evidence type="ECO:0000313" key="3">
    <source>
        <dbReference type="EMBL" id="RVW83521.1"/>
    </source>
</evidence>
<protein>
    <submittedName>
        <fullName evidence="3">Uncharacterized protein</fullName>
    </submittedName>
</protein>
<proteinExistence type="predicted"/>
<dbReference type="AlphaFoldDB" id="A0A438HGC1"/>
<keyword evidence="1" id="KW-0175">Coiled coil</keyword>
<sequence length="154" mass="17567">MSTSSKSQSSAIGSEDYFNWHENIERRQRESDKQMQALLHETRRLREKNEVLRIQETTYPRNAEFLHNEQGMQPEQRSPPTCHVQPDENSNSTSVSAKRRHDKKSQLSNVMCSRLVPQMPSMGGKPYIATAQEACPGPSTAPIITNWPPHLPVQ</sequence>
<gene>
    <name evidence="3" type="ORF">CK203_054203</name>
</gene>
<feature type="compositionally biased region" description="Polar residues" evidence="2">
    <location>
        <begin position="87"/>
        <end position="96"/>
    </location>
</feature>
<feature type="compositionally biased region" description="Polar residues" evidence="2">
    <location>
        <begin position="70"/>
        <end position="79"/>
    </location>
</feature>
<accession>A0A438HGC1</accession>
<evidence type="ECO:0000256" key="1">
    <source>
        <dbReference type="SAM" id="Coils"/>
    </source>
</evidence>
<name>A0A438HGC1_VITVI</name>
<dbReference type="Proteomes" id="UP000288805">
    <property type="component" value="Unassembled WGS sequence"/>
</dbReference>
<evidence type="ECO:0000313" key="4">
    <source>
        <dbReference type="Proteomes" id="UP000288805"/>
    </source>
</evidence>
<evidence type="ECO:0000256" key="2">
    <source>
        <dbReference type="SAM" id="MobiDB-lite"/>
    </source>
</evidence>
<organism evidence="3 4">
    <name type="scientific">Vitis vinifera</name>
    <name type="common">Grape</name>
    <dbReference type="NCBI Taxonomy" id="29760"/>
    <lineage>
        <taxon>Eukaryota</taxon>
        <taxon>Viridiplantae</taxon>
        <taxon>Streptophyta</taxon>
        <taxon>Embryophyta</taxon>
        <taxon>Tracheophyta</taxon>
        <taxon>Spermatophyta</taxon>
        <taxon>Magnoliopsida</taxon>
        <taxon>eudicotyledons</taxon>
        <taxon>Gunneridae</taxon>
        <taxon>Pentapetalae</taxon>
        <taxon>rosids</taxon>
        <taxon>Vitales</taxon>
        <taxon>Vitaceae</taxon>
        <taxon>Viteae</taxon>
        <taxon>Vitis</taxon>
    </lineage>
</organism>
<feature type="region of interest" description="Disordered" evidence="2">
    <location>
        <begin position="59"/>
        <end position="110"/>
    </location>
</feature>
<dbReference type="EMBL" id="QGNW01000226">
    <property type="protein sequence ID" value="RVW83521.1"/>
    <property type="molecule type" value="Genomic_DNA"/>
</dbReference>
<reference evidence="3 4" key="1">
    <citation type="journal article" date="2018" name="PLoS Genet.">
        <title>Population sequencing reveals clonal diversity and ancestral inbreeding in the grapevine cultivar Chardonnay.</title>
        <authorList>
            <person name="Roach M.J."/>
            <person name="Johnson D.L."/>
            <person name="Bohlmann J."/>
            <person name="van Vuuren H.J."/>
            <person name="Jones S.J."/>
            <person name="Pretorius I.S."/>
            <person name="Schmidt S.A."/>
            <person name="Borneman A.R."/>
        </authorList>
    </citation>
    <scope>NUCLEOTIDE SEQUENCE [LARGE SCALE GENOMIC DNA]</scope>
    <source>
        <strain evidence="4">cv. Chardonnay</strain>
        <tissue evidence="3">Leaf</tissue>
    </source>
</reference>